<dbReference type="Pfam" id="PF08281">
    <property type="entry name" value="Sigma70_r4_2"/>
    <property type="match status" value="1"/>
</dbReference>
<keyword evidence="4" id="KW-0804">Transcription</keyword>
<dbReference type="InterPro" id="IPR013249">
    <property type="entry name" value="RNA_pol_sigma70_r4_t2"/>
</dbReference>
<evidence type="ECO:0000256" key="2">
    <source>
        <dbReference type="ARBA" id="ARBA00023015"/>
    </source>
</evidence>
<dbReference type="InterPro" id="IPR013325">
    <property type="entry name" value="RNA_pol_sigma_r2"/>
</dbReference>
<protein>
    <recommendedName>
        <fullName evidence="8">RNA polymerase sigma-70 factor</fullName>
    </recommendedName>
</protein>
<sequence length="198" mass="23447">MLYKEKTDKHLAELLSKGDENAFCELYIRYKKRLFLFTLKFLKDSDLTEDTIQDIFTHLWESRLFIDSNYNFSSYLFTITKNRILNTLKRYNTEENVMNLIMSKSLLEQASTDNEIIDSEYKSLFKAAINRLPPARKKVFVLSRIEHMSHKEIAATLNISVYTVQEHISESLKCIKGYLSTHTDIHFCLPLFLFFLYQ</sequence>
<dbReference type="GO" id="GO:0016987">
    <property type="term" value="F:sigma factor activity"/>
    <property type="evidence" value="ECO:0007669"/>
    <property type="project" value="UniProtKB-KW"/>
</dbReference>
<evidence type="ECO:0008006" key="8">
    <source>
        <dbReference type="Google" id="ProtNLM"/>
    </source>
</evidence>
<dbReference type="NCBIfam" id="TIGR02985">
    <property type="entry name" value="Sig70_bacteroi1"/>
    <property type="match status" value="1"/>
</dbReference>
<evidence type="ECO:0000256" key="4">
    <source>
        <dbReference type="ARBA" id="ARBA00023163"/>
    </source>
</evidence>
<dbReference type="Pfam" id="PF04542">
    <property type="entry name" value="Sigma70_r2"/>
    <property type="match status" value="1"/>
</dbReference>
<evidence type="ECO:0000313" key="7">
    <source>
        <dbReference type="EMBL" id="SBW06434.1"/>
    </source>
</evidence>
<dbReference type="PANTHER" id="PTHR43133">
    <property type="entry name" value="RNA POLYMERASE ECF-TYPE SIGMA FACTO"/>
    <property type="match status" value="1"/>
</dbReference>
<feature type="domain" description="RNA polymerase sigma factor 70 region 4 type 2" evidence="6">
    <location>
        <begin position="125"/>
        <end position="174"/>
    </location>
</feature>
<dbReference type="GO" id="GO:0003677">
    <property type="term" value="F:DNA binding"/>
    <property type="evidence" value="ECO:0007669"/>
    <property type="project" value="InterPro"/>
</dbReference>
<dbReference type="PANTHER" id="PTHR43133:SF46">
    <property type="entry name" value="RNA POLYMERASE SIGMA-70 FACTOR ECF SUBFAMILY"/>
    <property type="match status" value="1"/>
</dbReference>
<dbReference type="RefSeq" id="WP_296944076.1">
    <property type="nucleotide sequence ID" value="NZ_LT599032.1"/>
</dbReference>
<accession>A0A212K3Z9</accession>
<gene>
    <name evidence="7" type="ORF">KL86DYS1_31373</name>
</gene>
<dbReference type="AlphaFoldDB" id="A0A212K3Z9"/>
<dbReference type="GO" id="GO:0006352">
    <property type="term" value="P:DNA-templated transcription initiation"/>
    <property type="evidence" value="ECO:0007669"/>
    <property type="project" value="InterPro"/>
</dbReference>
<organism evidence="7">
    <name type="scientific">uncultured Dysgonomonas sp</name>
    <dbReference type="NCBI Taxonomy" id="206096"/>
    <lineage>
        <taxon>Bacteria</taxon>
        <taxon>Pseudomonadati</taxon>
        <taxon>Bacteroidota</taxon>
        <taxon>Bacteroidia</taxon>
        <taxon>Bacteroidales</taxon>
        <taxon>Dysgonomonadaceae</taxon>
        <taxon>Dysgonomonas</taxon>
        <taxon>environmental samples</taxon>
    </lineage>
</organism>
<dbReference type="InterPro" id="IPR036388">
    <property type="entry name" value="WH-like_DNA-bd_sf"/>
</dbReference>
<dbReference type="NCBIfam" id="TIGR02937">
    <property type="entry name" value="sigma70-ECF"/>
    <property type="match status" value="1"/>
</dbReference>
<evidence type="ECO:0000256" key="3">
    <source>
        <dbReference type="ARBA" id="ARBA00023082"/>
    </source>
</evidence>
<dbReference type="Gene3D" id="1.10.10.10">
    <property type="entry name" value="Winged helix-like DNA-binding domain superfamily/Winged helix DNA-binding domain"/>
    <property type="match status" value="1"/>
</dbReference>
<keyword evidence="2" id="KW-0805">Transcription regulation</keyword>
<dbReference type="Gene3D" id="1.10.1740.10">
    <property type="match status" value="1"/>
</dbReference>
<dbReference type="SUPFAM" id="SSF88659">
    <property type="entry name" value="Sigma3 and sigma4 domains of RNA polymerase sigma factors"/>
    <property type="match status" value="1"/>
</dbReference>
<feature type="domain" description="RNA polymerase sigma-70 region 2" evidence="5">
    <location>
        <begin position="26"/>
        <end position="91"/>
    </location>
</feature>
<dbReference type="InterPro" id="IPR014327">
    <property type="entry name" value="RNA_pol_sigma70_bacteroid"/>
</dbReference>
<dbReference type="SUPFAM" id="SSF88946">
    <property type="entry name" value="Sigma2 domain of RNA polymerase sigma factors"/>
    <property type="match status" value="1"/>
</dbReference>
<evidence type="ECO:0000259" key="5">
    <source>
        <dbReference type="Pfam" id="PF04542"/>
    </source>
</evidence>
<name>A0A212K3Z9_9BACT</name>
<evidence type="ECO:0000259" key="6">
    <source>
        <dbReference type="Pfam" id="PF08281"/>
    </source>
</evidence>
<dbReference type="InterPro" id="IPR013324">
    <property type="entry name" value="RNA_pol_sigma_r3/r4-like"/>
</dbReference>
<evidence type="ECO:0000256" key="1">
    <source>
        <dbReference type="ARBA" id="ARBA00010641"/>
    </source>
</evidence>
<dbReference type="EMBL" id="FLUM01000003">
    <property type="protein sequence ID" value="SBW06434.1"/>
    <property type="molecule type" value="Genomic_DNA"/>
</dbReference>
<keyword evidence="3" id="KW-0731">Sigma factor</keyword>
<proteinExistence type="inferred from homology"/>
<dbReference type="InterPro" id="IPR007627">
    <property type="entry name" value="RNA_pol_sigma70_r2"/>
</dbReference>
<reference evidence="7" key="1">
    <citation type="submission" date="2016-04" db="EMBL/GenBank/DDBJ databases">
        <authorList>
            <person name="Evans L.H."/>
            <person name="Alamgir A."/>
            <person name="Owens N."/>
            <person name="Weber N.D."/>
            <person name="Virtaneva K."/>
            <person name="Barbian K."/>
            <person name="Babar A."/>
            <person name="Rosenke K."/>
        </authorList>
    </citation>
    <scope>NUCLEOTIDE SEQUENCE</scope>
    <source>
        <strain evidence="7">86-1</strain>
    </source>
</reference>
<comment type="similarity">
    <text evidence="1">Belongs to the sigma-70 factor family. ECF subfamily.</text>
</comment>
<dbReference type="InterPro" id="IPR014284">
    <property type="entry name" value="RNA_pol_sigma-70_dom"/>
</dbReference>
<dbReference type="InterPro" id="IPR039425">
    <property type="entry name" value="RNA_pol_sigma-70-like"/>
</dbReference>